<feature type="chain" id="PRO_5040396204" evidence="3">
    <location>
        <begin position="33"/>
        <end position="567"/>
    </location>
</feature>
<proteinExistence type="inferred from homology"/>
<evidence type="ECO:0000256" key="3">
    <source>
        <dbReference type="SAM" id="SignalP"/>
    </source>
</evidence>
<dbReference type="OrthoDB" id="425534at2759"/>
<accession>A0A9P5NQT7</accession>
<evidence type="ECO:0000259" key="4">
    <source>
        <dbReference type="Pfam" id="PF08386"/>
    </source>
</evidence>
<reference evidence="5" key="1">
    <citation type="submission" date="2020-11" db="EMBL/GenBank/DDBJ databases">
        <authorList>
            <consortium name="DOE Joint Genome Institute"/>
            <person name="Ahrendt S."/>
            <person name="Riley R."/>
            <person name="Andreopoulos W."/>
            <person name="LaButti K."/>
            <person name="Pangilinan J."/>
            <person name="Ruiz-duenas F.J."/>
            <person name="Barrasa J.M."/>
            <person name="Sanchez-Garcia M."/>
            <person name="Camarero S."/>
            <person name="Miyauchi S."/>
            <person name="Serrano A."/>
            <person name="Linde D."/>
            <person name="Babiker R."/>
            <person name="Drula E."/>
            <person name="Ayuso-Fernandez I."/>
            <person name="Pacheco R."/>
            <person name="Padilla G."/>
            <person name="Ferreira P."/>
            <person name="Barriuso J."/>
            <person name="Kellner H."/>
            <person name="Castanera R."/>
            <person name="Alfaro M."/>
            <person name="Ramirez L."/>
            <person name="Pisabarro A.G."/>
            <person name="Kuo A."/>
            <person name="Tritt A."/>
            <person name="Lipzen A."/>
            <person name="He G."/>
            <person name="Yan M."/>
            <person name="Ng V."/>
            <person name="Cullen D."/>
            <person name="Martin F."/>
            <person name="Rosso M.-N."/>
            <person name="Henrissat B."/>
            <person name="Hibbett D."/>
            <person name="Martinez A.T."/>
            <person name="Grigoriev I.V."/>
        </authorList>
    </citation>
    <scope>NUCLEOTIDE SEQUENCE</scope>
    <source>
        <strain evidence="5">AH 44721</strain>
    </source>
</reference>
<dbReference type="AlphaFoldDB" id="A0A9P5NQT7"/>
<evidence type="ECO:0000256" key="2">
    <source>
        <dbReference type="ARBA" id="ARBA00022801"/>
    </source>
</evidence>
<dbReference type="PANTHER" id="PTHR43248">
    <property type="entry name" value="2-SUCCINYL-6-HYDROXY-2,4-CYCLOHEXADIENE-1-CARBOXYLATE SYNTHASE"/>
    <property type="match status" value="1"/>
</dbReference>
<sequence>MHPRARVPYLLLALSSSILFSVLLLLAPTLEGSPLSNGPSLSAYSTSFSGSFPWETLPPSRNLEWVKCYQRHECARLLVPLNYSDPNGPEAAIALIRKPSEFEAGSEYYRGPVLFNPGGPGESGVDTVLRGGDLLGKIIGPQFDVVGFDPRGVSRSTPHATFFRTEVERELWGWNTDAIVNNTGAGITPPGNAEHSQGSWKVKATILGFLTRYGSILGATFAAMFPNNVERLVIDGVADSEDYYATLWSNNLLDTDKALETFFAGCAEAGPEGCAFWAPTPEDIKQNLTVLYDSLRHRPIPIKTGNNYGVLEYGFLKAIVFNALYSPWATYPFLAQAIAKLAVGDGSMLFETAIPPPYQCSCGSSEEAYNNIREAQIAIMCNDGDDIPEDLKSSQEYFDKLAESSSWAELWARIRLDCVGWPKFPKAHFQGPFVANTSHPILLIGNTADPVTPLWAAKKMSKGFNNSVVLTQDSPGHSSVAAPSLCTQTYIRNYFIHGTLPEPGTVCETIGKPFPEVSISADLLMASEEYSSQKALMASMTEGERDLFAAISELSRKPIISMPFQPV</sequence>
<dbReference type="Gene3D" id="3.40.50.1820">
    <property type="entry name" value="alpha/beta hydrolase"/>
    <property type="match status" value="1"/>
</dbReference>
<keyword evidence="2" id="KW-0378">Hydrolase</keyword>
<evidence type="ECO:0000256" key="1">
    <source>
        <dbReference type="ARBA" id="ARBA00010088"/>
    </source>
</evidence>
<comment type="similarity">
    <text evidence="1">Belongs to the peptidase S33 family.</text>
</comment>
<dbReference type="Pfam" id="PF08386">
    <property type="entry name" value="Abhydrolase_4"/>
    <property type="match status" value="1"/>
</dbReference>
<dbReference type="GO" id="GO:0016787">
    <property type="term" value="F:hydrolase activity"/>
    <property type="evidence" value="ECO:0007669"/>
    <property type="project" value="UniProtKB-KW"/>
</dbReference>
<dbReference type="EMBL" id="JADNYJ010000021">
    <property type="protein sequence ID" value="KAF8905805.1"/>
    <property type="molecule type" value="Genomic_DNA"/>
</dbReference>
<keyword evidence="3" id="KW-0732">Signal</keyword>
<feature type="domain" description="Peptidase S33 tripeptidyl aminopeptidase-like C-terminal" evidence="4">
    <location>
        <begin position="407"/>
        <end position="507"/>
    </location>
</feature>
<dbReference type="InterPro" id="IPR029058">
    <property type="entry name" value="AB_hydrolase_fold"/>
</dbReference>
<keyword evidence="6" id="KW-1185">Reference proteome</keyword>
<organism evidence="5 6">
    <name type="scientific">Gymnopilus junonius</name>
    <name type="common">Spectacular rustgill mushroom</name>
    <name type="synonym">Gymnopilus spectabilis subsp. junonius</name>
    <dbReference type="NCBI Taxonomy" id="109634"/>
    <lineage>
        <taxon>Eukaryota</taxon>
        <taxon>Fungi</taxon>
        <taxon>Dikarya</taxon>
        <taxon>Basidiomycota</taxon>
        <taxon>Agaricomycotina</taxon>
        <taxon>Agaricomycetes</taxon>
        <taxon>Agaricomycetidae</taxon>
        <taxon>Agaricales</taxon>
        <taxon>Agaricineae</taxon>
        <taxon>Hymenogastraceae</taxon>
        <taxon>Gymnopilus</taxon>
    </lineage>
</organism>
<protein>
    <submittedName>
        <fullName evidence="5">TAP-like protein-domain-containing protein</fullName>
    </submittedName>
</protein>
<comment type="caution">
    <text evidence="5">The sequence shown here is derived from an EMBL/GenBank/DDBJ whole genome shotgun (WGS) entry which is preliminary data.</text>
</comment>
<dbReference type="Proteomes" id="UP000724874">
    <property type="component" value="Unassembled WGS sequence"/>
</dbReference>
<dbReference type="SUPFAM" id="SSF53474">
    <property type="entry name" value="alpha/beta-Hydrolases"/>
    <property type="match status" value="1"/>
</dbReference>
<dbReference type="PANTHER" id="PTHR43248:SF25">
    <property type="entry name" value="AB HYDROLASE-1 DOMAIN-CONTAINING PROTEIN-RELATED"/>
    <property type="match status" value="1"/>
</dbReference>
<dbReference type="InterPro" id="IPR051601">
    <property type="entry name" value="Serine_prot/Carboxylest_S33"/>
</dbReference>
<feature type="signal peptide" evidence="3">
    <location>
        <begin position="1"/>
        <end position="32"/>
    </location>
</feature>
<evidence type="ECO:0000313" key="5">
    <source>
        <dbReference type="EMBL" id="KAF8905805.1"/>
    </source>
</evidence>
<evidence type="ECO:0000313" key="6">
    <source>
        <dbReference type="Proteomes" id="UP000724874"/>
    </source>
</evidence>
<gene>
    <name evidence="5" type="ORF">CPB84DRAFT_1844797</name>
</gene>
<name>A0A9P5NQT7_GYMJU</name>
<dbReference type="InterPro" id="IPR013595">
    <property type="entry name" value="Pept_S33_TAP-like_C"/>
</dbReference>